<dbReference type="Pfam" id="PF12519">
    <property type="entry name" value="MDM10"/>
    <property type="match status" value="2"/>
</dbReference>
<comment type="function">
    <text evidence="6">Component of the ERMES/MDM complex, which serves as a molecular tether to connect the endoplasmic reticulum and mitochondria. Components of this complex are involved in the control of mitochondrial shape and protein biogenesis and may function in phospholipid exchange. MDM10 is involved in the late assembly steps of the general translocase of the mitochondrial outer membrane (TOM complex). Functions in the TOM40-specific route of the assembly of outer membrane beta-barrel proteins, including the association of TOM40 with the receptor TOM22 and small TOM proteins. Can associate with the SAM(core) complex as well as the MDM12-MMM1 complex, both involved in late steps of the major beta-barrel assembly pathway, that is responsible for biogenesis of all outer membrane beta-barrel proteins. May act as a switch that shuttles between both complexes and channels precursor proteins into the TOM40-specific pathway. Plays a role in mitochondrial morphology and in the inheritance of mitochondria.</text>
</comment>
<dbReference type="GO" id="GO:0045040">
    <property type="term" value="P:protein insertion into mitochondrial outer membrane"/>
    <property type="evidence" value="ECO:0007669"/>
    <property type="project" value="UniProtKB-UniRule"/>
</dbReference>
<keyword evidence="4 6" id="KW-0496">Mitochondrion</keyword>
<dbReference type="PANTHER" id="PTHR28035:SF1">
    <property type="entry name" value="MITOCHONDRIAL DISTRIBUTION AND MORPHOLOGY PROTEIN 10"/>
    <property type="match status" value="1"/>
</dbReference>
<evidence type="ECO:0000256" key="6">
    <source>
        <dbReference type="HAMAP-Rule" id="MF_03102"/>
    </source>
</evidence>
<dbReference type="GO" id="GO:0015914">
    <property type="term" value="P:phospholipid transport"/>
    <property type="evidence" value="ECO:0007669"/>
    <property type="project" value="TreeGrafter"/>
</dbReference>
<keyword evidence="2 6" id="KW-0812">Transmembrane</keyword>
<evidence type="ECO:0000256" key="4">
    <source>
        <dbReference type="ARBA" id="ARBA00023128"/>
    </source>
</evidence>
<dbReference type="GO" id="GO:0051654">
    <property type="term" value="P:establishment of mitochondrion localization"/>
    <property type="evidence" value="ECO:0007669"/>
    <property type="project" value="TreeGrafter"/>
</dbReference>
<dbReference type="GO" id="GO:1990456">
    <property type="term" value="P:mitochondrion-endoplasmic reticulum membrane tethering"/>
    <property type="evidence" value="ECO:0007669"/>
    <property type="project" value="UniProtKB-UniRule"/>
</dbReference>
<evidence type="ECO:0000313" key="7">
    <source>
        <dbReference type="EMBL" id="ORY82700.1"/>
    </source>
</evidence>
<accession>A0A1Y2FFF8</accession>
<keyword evidence="3 6" id="KW-1000">Mitochondrion outer membrane</keyword>
<dbReference type="OMA" id="VPGYRQI"/>
<comment type="subcellular location">
    <subcellularLocation>
        <location evidence="6">Mitochondrion outer membrane</location>
        <topology evidence="6">Multi-pass membrane protein</topology>
    </subcellularLocation>
    <text evidence="6">The ERMES/MDM complex localizes to a few discrete foci (around 10 per single cell), that represent mitochondria-endoplasmic reticulum junctions. These foci are often found next to mtDNA nucleoids.</text>
</comment>
<dbReference type="PANTHER" id="PTHR28035">
    <property type="entry name" value="MITOCHONDRIAL DISTRIBUTION AND MORPHOLOGY PROTEIN 10"/>
    <property type="match status" value="1"/>
</dbReference>
<comment type="similarity">
    <text evidence="6">Belongs to the MDM10 family.</text>
</comment>
<keyword evidence="1 6" id="KW-1134">Transmembrane beta strand</keyword>
<dbReference type="STRING" id="56484.A0A1Y2FFF8"/>
<dbReference type="EMBL" id="MCFI01000009">
    <property type="protein sequence ID" value="ORY82700.1"/>
    <property type="molecule type" value="Genomic_DNA"/>
</dbReference>
<dbReference type="HAMAP" id="MF_03102">
    <property type="entry name" value="Mdm10"/>
    <property type="match status" value="1"/>
</dbReference>
<comment type="domain">
    <text evidence="6">Lacks alpha-helical transmembrane segments, suggesting that it resides in the membrane via beta-sheet conformations similar to those predicted for other outer membrane proteins and porin.</text>
</comment>
<evidence type="ECO:0000256" key="2">
    <source>
        <dbReference type="ARBA" id="ARBA00022692"/>
    </source>
</evidence>
<reference evidence="7 8" key="1">
    <citation type="submission" date="2016-07" db="EMBL/GenBank/DDBJ databases">
        <title>Pervasive Adenine N6-methylation of Active Genes in Fungi.</title>
        <authorList>
            <consortium name="DOE Joint Genome Institute"/>
            <person name="Mondo S.J."/>
            <person name="Dannebaum R.O."/>
            <person name="Kuo R.C."/>
            <person name="Labutti K."/>
            <person name="Haridas S."/>
            <person name="Kuo A."/>
            <person name="Salamov A."/>
            <person name="Ahrendt S.R."/>
            <person name="Lipzen A."/>
            <person name="Sullivan W."/>
            <person name="Andreopoulos W.B."/>
            <person name="Clum A."/>
            <person name="Lindquist E."/>
            <person name="Daum C."/>
            <person name="Ramamoorthy G.K."/>
            <person name="Gryganskyi A."/>
            <person name="Culley D."/>
            <person name="Magnuson J.K."/>
            <person name="James T.Y."/>
            <person name="O'Malley M.A."/>
            <person name="Stajich J.E."/>
            <person name="Spatafora J.W."/>
            <person name="Visel A."/>
            <person name="Grigoriev I.V."/>
        </authorList>
    </citation>
    <scope>NUCLEOTIDE SEQUENCE [LARGE SCALE GENOMIC DNA]</scope>
    <source>
        <strain evidence="7 8">12-1054</strain>
    </source>
</reference>
<dbReference type="InterPro" id="IPR027539">
    <property type="entry name" value="Mdm10"/>
</dbReference>
<evidence type="ECO:0000256" key="5">
    <source>
        <dbReference type="ARBA" id="ARBA00023136"/>
    </source>
</evidence>
<evidence type="ECO:0000256" key="1">
    <source>
        <dbReference type="ARBA" id="ARBA00022452"/>
    </source>
</evidence>
<evidence type="ECO:0000256" key="3">
    <source>
        <dbReference type="ARBA" id="ARBA00022787"/>
    </source>
</evidence>
<dbReference type="OrthoDB" id="2103793at2759"/>
<evidence type="ECO:0000313" key="8">
    <source>
        <dbReference type="Proteomes" id="UP000193685"/>
    </source>
</evidence>
<keyword evidence="8" id="KW-1185">Reference proteome</keyword>
<organism evidence="7 8">
    <name type="scientific">Protomyces lactucae-debilis</name>
    <dbReference type="NCBI Taxonomy" id="2754530"/>
    <lineage>
        <taxon>Eukaryota</taxon>
        <taxon>Fungi</taxon>
        <taxon>Dikarya</taxon>
        <taxon>Ascomycota</taxon>
        <taxon>Taphrinomycotina</taxon>
        <taxon>Taphrinomycetes</taxon>
        <taxon>Taphrinales</taxon>
        <taxon>Protomycetaceae</taxon>
        <taxon>Protomyces</taxon>
    </lineage>
</organism>
<sequence length="397" mass="44337">MSADFIWKHWNKQYGLDQENFYSRLLHTSSALLDFKTPTGIQLNLTSLPSSYFANSHRLTIFPGISGDISFLHTSRPISGYGPTRSIPLPPLLDSYARIKSAAVRDPSHYNEIWHRGQRVDVADTLLFGRLQLPNRKLEAIYARRLSPVSQMILTAVSDRKMPNGGTVFVQYQQDYGKYSNEFVYNTDDALIGYRCMRNLGYDAEVLSAMHTDEPAVRPAKDAPLSTYGRFSAGFEVYYGALHQSGGLSAGMRFATLPSYHGPPTTMTLTLNPLVGHLSATYAIKSSREKERATLATRLDFNIFSYESDLSVGAEIWQFPTQLPLGFETPDASHALPAPLTQEGPSGLIKASIHSNSLQGRLLWEGRVRHFLVNFGGKFDLKQRKLFSLGLEIQYGA</sequence>
<comment type="caution">
    <text evidence="7">The sequence shown here is derived from an EMBL/GenBank/DDBJ whole genome shotgun (WGS) entry which is preliminary data.</text>
</comment>
<proteinExistence type="inferred from homology"/>
<dbReference type="Proteomes" id="UP000193685">
    <property type="component" value="Unassembled WGS sequence"/>
</dbReference>
<dbReference type="GO" id="GO:0001401">
    <property type="term" value="C:SAM complex"/>
    <property type="evidence" value="ECO:0007669"/>
    <property type="project" value="TreeGrafter"/>
</dbReference>
<name>A0A1Y2FFF8_PROLT</name>
<dbReference type="GO" id="GO:0032865">
    <property type="term" value="C:ERMES complex"/>
    <property type="evidence" value="ECO:0007669"/>
    <property type="project" value="UniProtKB-UniRule"/>
</dbReference>
<gene>
    <name evidence="6" type="primary">MDM10</name>
    <name evidence="7" type="ORF">BCR37DRAFT_408905</name>
</gene>
<dbReference type="GO" id="GO:0070096">
    <property type="term" value="P:mitochondrial outer membrane translocase complex assembly"/>
    <property type="evidence" value="ECO:0007669"/>
    <property type="project" value="UniProtKB-UniRule"/>
</dbReference>
<comment type="subunit">
    <text evidence="6">Component of the ER-mitochondria encounter structure (ERMES) or MDM complex, composed of MMM1, MDM10, MDM12 and MDM34. Associates with the mitochondrial outer membrane sorting assembly machinery SAM(core) complex.</text>
</comment>
<keyword evidence="5 6" id="KW-0472">Membrane</keyword>
<protein>
    <recommendedName>
        <fullName evidence="6">Mitochondrial distribution and morphology protein 10</fullName>
    </recommendedName>
    <alternativeName>
        <fullName evidence="6">Mitochondrial inheritance component MDM10</fullName>
    </alternativeName>
</protein>
<dbReference type="AlphaFoldDB" id="A0A1Y2FFF8"/>